<keyword evidence="2" id="KW-1185">Reference proteome</keyword>
<proteinExistence type="predicted"/>
<organism evidence="1 2">
    <name type="scientific">Isoptericola hypogeus</name>
    <dbReference type="NCBI Taxonomy" id="300179"/>
    <lineage>
        <taxon>Bacteria</taxon>
        <taxon>Bacillati</taxon>
        <taxon>Actinomycetota</taxon>
        <taxon>Actinomycetes</taxon>
        <taxon>Micrococcales</taxon>
        <taxon>Promicromonosporaceae</taxon>
        <taxon>Isoptericola</taxon>
    </lineage>
</organism>
<evidence type="ECO:0000313" key="1">
    <source>
        <dbReference type="EMBL" id="GAA1723980.1"/>
    </source>
</evidence>
<dbReference type="Pfam" id="PF10012">
    <property type="entry name" value="DUF2255"/>
    <property type="match status" value="1"/>
</dbReference>
<name>A0ABN2JE68_9MICO</name>
<dbReference type="Proteomes" id="UP001501138">
    <property type="component" value="Unassembled WGS sequence"/>
</dbReference>
<dbReference type="EMBL" id="BAAAPM010000003">
    <property type="protein sequence ID" value="GAA1723980.1"/>
    <property type="molecule type" value="Genomic_DNA"/>
</dbReference>
<dbReference type="RefSeq" id="WP_344248074.1">
    <property type="nucleotide sequence ID" value="NZ_BAAAPM010000003.1"/>
</dbReference>
<comment type="caution">
    <text evidence="1">The sequence shown here is derived from an EMBL/GenBank/DDBJ whole genome shotgun (WGS) entry which is preliminary data.</text>
</comment>
<dbReference type="InterPro" id="IPR016888">
    <property type="entry name" value="UCP028498"/>
</dbReference>
<sequence length="149" mass="15845">MTTTGTHDIGALAAAPAVHLLAADAERGARSWVVRLGRDLYVRTVPGDGWSRAGRARVRLDGAEYPVVLTEVAPELHGPLDDAYRAKYDGYGRAKIDAVLSDTATAATFRLRPRRVTVGERVTQAVAALRLRVATAGPVRDADAPCPSS</sequence>
<accession>A0ABN2JE68</accession>
<gene>
    <name evidence="1" type="ORF">GCM10009809_19720</name>
</gene>
<protein>
    <submittedName>
        <fullName evidence="1">DUF2255 family protein</fullName>
    </submittedName>
</protein>
<reference evidence="1 2" key="1">
    <citation type="journal article" date="2019" name="Int. J. Syst. Evol. Microbiol.">
        <title>The Global Catalogue of Microorganisms (GCM) 10K type strain sequencing project: providing services to taxonomists for standard genome sequencing and annotation.</title>
        <authorList>
            <consortium name="The Broad Institute Genomics Platform"/>
            <consortium name="The Broad Institute Genome Sequencing Center for Infectious Disease"/>
            <person name="Wu L."/>
            <person name="Ma J."/>
        </authorList>
    </citation>
    <scope>NUCLEOTIDE SEQUENCE [LARGE SCALE GENOMIC DNA]</scope>
    <source>
        <strain evidence="1 2">JCM 15589</strain>
    </source>
</reference>
<evidence type="ECO:0000313" key="2">
    <source>
        <dbReference type="Proteomes" id="UP001501138"/>
    </source>
</evidence>